<evidence type="ECO:0000313" key="2">
    <source>
        <dbReference type="Proteomes" id="UP000011528"/>
    </source>
</evidence>
<dbReference type="AlphaFoldDB" id="M0PNG4"/>
<dbReference type="Proteomes" id="UP000011528">
    <property type="component" value="Unassembled WGS sequence"/>
</dbReference>
<dbReference type="InterPro" id="IPR019651">
    <property type="entry name" value="Glutamate_DH_NAD-spec"/>
</dbReference>
<protein>
    <submittedName>
        <fullName evidence="1">NAD-specific glutamate dehydrogenase</fullName>
    </submittedName>
</protein>
<name>M0PNG4_9EURY</name>
<accession>M0PNG4</accession>
<gene>
    <name evidence="1" type="ORF">C462_05680</name>
</gene>
<dbReference type="Pfam" id="PF10712">
    <property type="entry name" value="NAD-GH"/>
    <property type="match status" value="2"/>
</dbReference>
<proteinExistence type="predicted"/>
<evidence type="ECO:0000313" key="1">
    <source>
        <dbReference type="EMBL" id="EMA71543.1"/>
    </source>
</evidence>
<organism evidence="1 2">
    <name type="scientific">Halorubrum distributum JCM 13916</name>
    <dbReference type="NCBI Taxonomy" id="1230455"/>
    <lineage>
        <taxon>Archaea</taxon>
        <taxon>Methanobacteriati</taxon>
        <taxon>Methanobacteriota</taxon>
        <taxon>Stenosarchaea group</taxon>
        <taxon>Halobacteria</taxon>
        <taxon>Halobacteriales</taxon>
        <taxon>Haloferacaceae</taxon>
        <taxon>Halorubrum</taxon>
        <taxon>Halorubrum distributum group</taxon>
    </lineage>
</organism>
<comment type="caution">
    <text evidence="1">The sequence shown here is derived from an EMBL/GenBank/DDBJ whole genome shotgun (WGS) entry which is preliminary data.</text>
</comment>
<sequence length="587" mass="62787">MALVHLLADLLELLGERLGGGLDLVGVGVLVLEDFLDVLDGRLDVGDELVVVELLLVLLEEGLGALDRRLGLVAGFDPLAAGLVLFLVLLGLLLHLLDLLVGEADAPLDGDRLGVTGALVLGLDVDDAVLVDVERDLDLGGSGRRRRDAGELERAEQLVLLGDLAFALEDADVDGGLVVRGRGEHLRLLGRNGGVLLDEPLEEAALHLDPEREGGDVEEDDVVDVAGEHAALDRRAERDRLVRVDVLLRLLADELLDLLLDLRHPGRAADEDDLVDVRLRVVGVRERLLGRLDGAVDEVGREVLERRAGDGLFEVDRTAVGRGDEGEVDRGLLLVRQLDLRLLGGVLQPLERLPVVAEVDPVVVLELVCEVVDERLVPVVAAEVVVPVRGDDFVDAAAQVEDAHVERAAPEVVHEDGLVGLVVEAVRHGGRGRLVDDALDLEAGDLAGVFGRLPLLVVEVGGDGDDRLLDVVAEVLLGVALDLLEDHRRDLLGRVLLVADLDGVAVLAHVPLDRLDRAVGVLDGLVLRRLPDEALAVVGERDDRGGRSVALRVGDDLGLVALHHRERGVGGTEVDTENLVARHLAHM</sequence>
<reference evidence="1 2" key="1">
    <citation type="journal article" date="2014" name="PLoS Genet.">
        <title>Phylogenetically driven sequencing of extremely halophilic archaea reveals strategies for static and dynamic osmo-response.</title>
        <authorList>
            <person name="Becker E.A."/>
            <person name="Seitzer P.M."/>
            <person name="Tritt A."/>
            <person name="Larsen D."/>
            <person name="Krusor M."/>
            <person name="Yao A.I."/>
            <person name="Wu D."/>
            <person name="Madern D."/>
            <person name="Eisen J.A."/>
            <person name="Darling A.E."/>
            <person name="Facciotti M.T."/>
        </authorList>
    </citation>
    <scope>NUCLEOTIDE SEQUENCE [LARGE SCALE GENOMIC DNA]</scope>
    <source>
        <strain evidence="1 2">JCM 13916</strain>
    </source>
</reference>
<dbReference type="EMBL" id="AOJJ01000049">
    <property type="protein sequence ID" value="EMA71543.1"/>
    <property type="molecule type" value="Genomic_DNA"/>
</dbReference>